<reference evidence="2" key="1">
    <citation type="submission" date="2025-08" db="UniProtKB">
        <authorList>
            <consortium name="RefSeq"/>
        </authorList>
    </citation>
    <scope>IDENTIFICATION</scope>
    <source>
        <tissue evidence="2">Testes</tissue>
    </source>
</reference>
<dbReference type="InterPro" id="IPR027417">
    <property type="entry name" value="P-loop_NTPase"/>
</dbReference>
<evidence type="ECO:0000313" key="1">
    <source>
        <dbReference type="Proteomes" id="UP000694865"/>
    </source>
</evidence>
<dbReference type="SUPFAM" id="SSF52540">
    <property type="entry name" value="P-loop containing nucleoside triphosphate hydrolases"/>
    <property type="match status" value="1"/>
</dbReference>
<dbReference type="Gene3D" id="3.40.50.300">
    <property type="entry name" value="P-loop containing nucleotide triphosphate hydrolases"/>
    <property type="match status" value="1"/>
</dbReference>
<dbReference type="PANTHER" id="PTHR48419">
    <property type="entry name" value="SULFOTRANSFERASE DOMAIN-CONTAINING PROTEIN"/>
    <property type="match status" value="1"/>
</dbReference>
<keyword evidence="1" id="KW-1185">Reference proteome</keyword>
<proteinExistence type="predicted"/>
<dbReference type="Proteomes" id="UP000694865">
    <property type="component" value="Unplaced"/>
</dbReference>
<name>A0ABM0M382_SACKO</name>
<accession>A0ABM0M382</accession>
<organism evidence="1 2">
    <name type="scientific">Saccoglossus kowalevskii</name>
    <name type="common">Acorn worm</name>
    <dbReference type="NCBI Taxonomy" id="10224"/>
    <lineage>
        <taxon>Eukaryota</taxon>
        <taxon>Metazoa</taxon>
        <taxon>Hemichordata</taxon>
        <taxon>Enteropneusta</taxon>
        <taxon>Harrimaniidae</taxon>
        <taxon>Saccoglossus</taxon>
    </lineage>
</organism>
<sequence>MTSHPTRRVAIWTHQRTTSTALLQCFAGRENIKTFMEPYAVPFIEEWKHCLEDNPTYVNSRYKEVKTMLESDYPGSTLIVFKDMADFIVGRYDKIPEGYTHTFLIREPTQSISSFWRATINTGRTSFPRRYSYGSIKPVLDLYDYFAKQNQPCIIIDAHDLSHFPEIVLKQFCQKIGVTFSDDMLRWKSQNIGDWDPFLKYRKECNIWFGSALESTSFHPLPTKDTPIDLSVIPEKYISALEESKPIYDVLFAKRIKPF</sequence>
<dbReference type="PANTHER" id="PTHR48419:SF1">
    <property type="entry name" value="SULFOTRANSFERASE DOMAIN-CONTAINING PROTEIN"/>
    <property type="match status" value="1"/>
</dbReference>
<dbReference type="Pfam" id="PF19798">
    <property type="entry name" value="Sulfotransfer_5"/>
    <property type="match status" value="1"/>
</dbReference>
<dbReference type="GeneID" id="102803682"/>
<evidence type="ECO:0000313" key="2">
    <source>
        <dbReference type="RefSeq" id="XP_006814473.1"/>
    </source>
</evidence>
<gene>
    <name evidence="2" type="primary">LOC102803682</name>
</gene>
<protein>
    <submittedName>
        <fullName evidence="2">Branched-chain-amino-acid aminotransferase-like protein 1-like</fullName>
    </submittedName>
</protein>
<dbReference type="InterPro" id="IPR053226">
    <property type="entry name" value="Pyrrolopyrazine_biosynth_F"/>
</dbReference>
<dbReference type="RefSeq" id="XP_006814473.1">
    <property type="nucleotide sequence ID" value="XM_006814410.1"/>
</dbReference>